<reference evidence="1" key="2">
    <citation type="submission" date="2020-11" db="EMBL/GenBank/DDBJ databases">
        <authorList>
            <person name="McCartney M.A."/>
            <person name="Auch B."/>
            <person name="Kono T."/>
            <person name="Mallez S."/>
            <person name="Becker A."/>
            <person name="Gohl D.M."/>
            <person name="Silverstein K.A.T."/>
            <person name="Koren S."/>
            <person name="Bechman K.B."/>
            <person name="Herman A."/>
            <person name="Abrahante J.E."/>
            <person name="Garbe J."/>
        </authorList>
    </citation>
    <scope>NUCLEOTIDE SEQUENCE</scope>
    <source>
        <strain evidence="1">Duluth1</strain>
        <tissue evidence="1">Whole animal</tissue>
    </source>
</reference>
<keyword evidence="2" id="KW-1185">Reference proteome</keyword>
<reference evidence="1" key="1">
    <citation type="journal article" date="2019" name="bioRxiv">
        <title>The Genome of the Zebra Mussel, Dreissena polymorpha: A Resource for Invasive Species Research.</title>
        <authorList>
            <person name="McCartney M.A."/>
            <person name="Auch B."/>
            <person name="Kono T."/>
            <person name="Mallez S."/>
            <person name="Zhang Y."/>
            <person name="Obille A."/>
            <person name="Becker A."/>
            <person name="Abrahante J.E."/>
            <person name="Garbe J."/>
            <person name="Badalamenti J.P."/>
            <person name="Herman A."/>
            <person name="Mangelson H."/>
            <person name="Liachko I."/>
            <person name="Sullivan S."/>
            <person name="Sone E.D."/>
            <person name="Koren S."/>
            <person name="Silverstein K.A.T."/>
            <person name="Beckman K.B."/>
            <person name="Gohl D.M."/>
        </authorList>
    </citation>
    <scope>NUCLEOTIDE SEQUENCE</scope>
    <source>
        <strain evidence="1">Duluth1</strain>
        <tissue evidence="1">Whole animal</tissue>
    </source>
</reference>
<gene>
    <name evidence="1" type="ORF">DPMN_190496</name>
</gene>
<dbReference type="EMBL" id="JAIWYP010000010">
    <property type="protein sequence ID" value="KAH3755797.1"/>
    <property type="molecule type" value="Genomic_DNA"/>
</dbReference>
<dbReference type="AlphaFoldDB" id="A0A9D4DXH0"/>
<dbReference type="Proteomes" id="UP000828390">
    <property type="component" value="Unassembled WGS sequence"/>
</dbReference>
<evidence type="ECO:0000313" key="1">
    <source>
        <dbReference type="EMBL" id="KAH3755797.1"/>
    </source>
</evidence>
<organism evidence="1 2">
    <name type="scientific">Dreissena polymorpha</name>
    <name type="common">Zebra mussel</name>
    <name type="synonym">Mytilus polymorpha</name>
    <dbReference type="NCBI Taxonomy" id="45954"/>
    <lineage>
        <taxon>Eukaryota</taxon>
        <taxon>Metazoa</taxon>
        <taxon>Spiralia</taxon>
        <taxon>Lophotrochozoa</taxon>
        <taxon>Mollusca</taxon>
        <taxon>Bivalvia</taxon>
        <taxon>Autobranchia</taxon>
        <taxon>Heteroconchia</taxon>
        <taxon>Euheterodonta</taxon>
        <taxon>Imparidentia</taxon>
        <taxon>Neoheterodontei</taxon>
        <taxon>Myida</taxon>
        <taxon>Dreissenoidea</taxon>
        <taxon>Dreissenidae</taxon>
        <taxon>Dreissena</taxon>
    </lineage>
</organism>
<comment type="caution">
    <text evidence="1">The sequence shown here is derived from an EMBL/GenBank/DDBJ whole genome shotgun (WGS) entry which is preliminary data.</text>
</comment>
<accession>A0A9D4DXH0</accession>
<proteinExistence type="predicted"/>
<evidence type="ECO:0000313" key="2">
    <source>
        <dbReference type="Proteomes" id="UP000828390"/>
    </source>
</evidence>
<sequence>MAAILKYLKEDVRAGEVYLKKIENEKYAERFKKSISRAEKVFHFVMFSERYNMDTKPYTPV</sequence>
<protein>
    <submittedName>
        <fullName evidence="1">Uncharacterized protein</fullName>
    </submittedName>
</protein>
<name>A0A9D4DXH0_DREPO</name>